<dbReference type="OrthoDB" id="2583780at2759"/>
<evidence type="ECO:0000313" key="1">
    <source>
        <dbReference type="EMBL" id="GHJ86114.1"/>
    </source>
</evidence>
<protein>
    <submittedName>
        <fullName evidence="1">Uncharacterized protein</fullName>
    </submittedName>
</protein>
<dbReference type="Proteomes" id="UP000620104">
    <property type="component" value="Unassembled WGS sequence"/>
</dbReference>
<dbReference type="AlphaFoldDB" id="A0A8H3TSC0"/>
<name>A0A8H3TSC0_9TREE</name>
<comment type="caution">
    <text evidence="1">The sequence shown here is derived from an EMBL/GenBank/DDBJ whole genome shotgun (WGS) entry which is preliminary data.</text>
</comment>
<keyword evidence="2" id="KW-1185">Reference proteome</keyword>
<dbReference type="EMBL" id="BLZA01000017">
    <property type="protein sequence ID" value="GHJ86114.1"/>
    <property type="molecule type" value="Genomic_DNA"/>
</dbReference>
<sequence>MNMTSTPDDDYTDGFAGPAVGKVDFSPIGEEGMYAEMRDLQSRIVNYIDQRGSAAPASDKDTAALIVKNLVKFHHESDIWIDHVGKAFVKAQLIDRLCDFFSYWVELSKRLDDKKECMLYTEAQQMSLDIFFIGTVLAGLHKTESAQLYLALNQMLAFKLEQRKLRLGDGPVRMQVVIDSDQHLALNGYNPSIFRIKTKVPRVTKKFKEQVLAGK</sequence>
<reference evidence="1" key="1">
    <citation type="submission" date="2020-07" db="EMBL/GenBank/DDBJ databases">
        <title>Draft Genome Sequence of a Deep-Sea Yeast, Naganishia (Cryptococcus) liquefaciens strain N6.</title>
        <authorList>
            <person name="Han Y.W."/>
            <person name="Kajitani R."/>
            <person name="Morimoto H."/>
            <person name="Parhat M."/>
            <person name="Tsubouchi H."/>
            <person name="Bakenova O."/>
            <person name="Ogata M."/>
            <person name="Argunhan B."/>
            <person name="Aoki R."/>
            <person name="Kajiwara S."/>
            <person name="Itoh T."/>
            <person name="Iwasaki H."/>
        </authorList>
    </citation>
    <scope>NUCLEOTIDE SEQUENCE</scope>
    <source>
        <strain evidence="1">N6</strain>
    </source>
</reference>
<evidence type="ECO:0000313" key="2">
    <source>
        <dbReference type="Proteomes" id="UP000620104"/>
    </source>
</evidence>
<accession>A0A8H3TSC0</accession>
<proteinExistence type="predicted"/>
<gene>
    <name evidence="1" type="ORF">NliqN6_2516</name>
</gene>
<organism evidence="1 2">
    <name type="scientific">Naganishia liquefaciens</name>
    <dbReference type="NCBI Taxonomy" id="104408"/>
    <lineage>
        <taxon>Eukaryota</taxon>
        <taxon>Fungi</taxon>
        <taxon>Dikarya</taxon>
        <taxon>Basidiomycota</taxon>
        <taxon>Agaricomycotina</taxon>
        <taxon>Tremellomycetes</taxon>
        <taxon>Filobasidiales</taxon>
        <taxon>Filobasidiaceae</taxon>
        <taxon>Naganishia</taxon>
    </lineage>
</organism>